<organism evidence="6 7">
    <name type="scientific">Spirosoma utsteinense</name>
    <dbReference type="NCBI Taxonomy" id="2585773"/>
    <lineage>
        <taxon>Bacteria</taxon>
        <taxon>Pseudomonadati</taxon>
        <taxon>Bacteroidota</taxon>
        <taxon>Cytophagia</taxon>
        <taxon>Cytophagales</taxon>
        <taxon>Cytophagaceae</taxon>
        <taxon>Spirosoma</taxon>
    </lineage>
</organism>
<dbReference type="RefSeq" id="WP_186738768.1">
    <property type="nucleotide sequence ID" value="NZ_VFIA01000021.1"/>
</dbReference>
<keyword evidence="2" id="KW-0805">Transcription regulation</keyword>
<dbReference type="InterPro" id="IPR005119">
    <property type="entry name" value="LysR_subst-bd"/>
</dbReference>
<evidence type="ECO:0000256" key="3">
    <source>
        <dbReference type="ARBA" id="ARBA00023125"/>
    </source>
</evidence>
<proteinExistence type="inferred from homology"/>
<dbReference type="Gene3D" id="3.40.190.290">
    <property type="match status" value="1"/>
</dbReference>
<keyword evidence="4" id="KW-0804">Transcription</keyword>
<keyword evidence="7" id="KW-1185">Reference proteome</keyword>
<evidence type="ECO:0000313" key="6">
    <source>
        <dbReference type="EMBL" id="MBC3792998.1"/>
    </source>
</evidence>
<dbReference type="InterPro" id="IPR036388">
    <property type="entry name" value="WH-like_DNA-bd_sf"/>
</dbReference>
<dbReference type="SUPFAM" id="SSF53850">
    <property type="entry name" value="Periplasmic binding protein-like II"/>
    <property type="match status" value="1"/>
</dbReference>
<keyword evidence="3 6" id="KW-0238">DNA-binding</keyword>
<dbReference type="CDD" id="cd05466">
    <property type="entry name" value="PBP2_LTTR_substrate"/>
    <property type="match status" value="1"/>
</dbReference>
<comment type="caution">
    <text evidence="6">The sequence shown here is derived from an EMBL/GenBank/DDBJ whole genome shotgun (WGS) entry which is preliminary data.</text>
</comment>
<evidence type="ECO:0000259" key="5">
    <source>
        <dbReference type="PROSITE" id="PS50931"/>
    </source>
</evidence>
<dbReference type="Proteomes" id="UP000700732">
    <property type="component" value="Unassembled WGS sequence"/>
</dbReference>
<dbReference type="Pfam" id="PF00126">
    <property type="entry name" value="HTH_1"/>
    <property type="match status" value="1"/>
</dbReference>
<dbReference type="PROSITE" id="PS50931">
    <property type="entry name" value="HTH_LYSR"/>
    <property type="match status" value="1"/>
</dbReference>
<dbReference type="InterPro" id="IPR000847">
    <property type="entry name" value="LysR_HTH_N"/>
</dbReference>
<dbReference type="SUPFAM" id="SSF46785">
    <property type="entry name" value="Winged helix' DNA-binding domain"/>
    <property type="match status" value="1"/>
</dbReference>
<dbReference type="GO" id="GO:0003677">
    <property type="term" value="F:DNA binding"/>
    <property type="evidence" value="ECO:0007669"/>
    <property type="project" value="UniProtKB-KW"/>
</dbReference>
<dbReference type="Gene3D" id="1.10.10.10">
    <property type="entry name" value="Winged helix-like DNA-binding domain superfamily/Winged helix DNA-binding domain"/>
    <property type="match status" value="1"/>
</dbReference>
<sequence length="312" mass="35047">MELRQLKYFVGVVEELHFGQAAKRLFVTQPALSQQIRLLEGELGVELFGLIKRQRQHRVELTQAGALFLEEARRILQLTDNAIHNVRQAGAKEQALTLGIFKLILPQRIIGMLELFSAHFPLIDIKLVELPNPASVQEYVANDQIDLGMTVLPLEHKGLTATQYTETDYTVLMNRQHPLSSQQVVRLDQLHTEKWVDHGPETGLYFGQLEEACQQAGFNRKINIAHFVPSFDLLKSMVRLGKGIAFIPASLDLRTDPDLLSMPIVNADGTPFKQVVIRHVLVHRSEQTKPLVQALSGLVKSTFPITSGTALR</sequence>
<evidence type="ECO:0000313" key="7">
    <source>
        <dbReference type="Proteomes" id="UP000700732"/>
    </source>
</evidence>
<dbReference type="PANTHER" id="PTHR30346">
    <property type="entry name" value="TRANSCRIPTIONAL DUAL REGULATOR HCAR-RELATED"/>
    <property type="match status" value="1"/>
</dbReference>
<dbReference type="PRINTS" id="PR00039">
    <property type="entry name" value="HTHLYSR"/>
</dbReference>
<reference evidence="6 7" key="1">
    <citation type="submission" date="2019-06" db="EMBL/GenBank/DDBJ databases">
        <title>Spirosoma utsteinense sp. nov. isolated from Antarctic ice-free soils.</title>
        <authorList>
            <person name="Tahon G."/>
        </authorList>
    </citation>
    <scope>NUCLEOTIDE SEQUENCE [LARGE SCALE GENOMIC DNA]</scope>
    <source>
        <strain evidence="6 7">LMG 31447</strain>
    </source>
</reference>
<accession>A0ABR6W8U3</accession>
<evidence type="ECO:0000256" key="4">
    <source>
        <dbReference type="ARBA" id="ARBA00023163"/>
    </source>
</evidence>
<name>A0ABR6W8U3_9BACT</name>
<evidence type="ECO:0000256" key="1">
    <source>
        <dbReference type="ARBA" id="ARBA00009437"/>
    </source>
</evidence>
<dbReference type="InterPro" id="IPR036390">
    <property type="entry name" value="WH_DNA-bd_sf"/>
</dbReference>
<comment type="similarity">
    <text evidence="1">Belongs to the LysR transcriptional regulatory family.</text>
</comment>
<evidence type="ECO:0000256" key="2">
    <source>
        <dbReference type="ARBA" id="ARBA00023015"/>
    </source>
</evidence>
<gene>
    <name evidence="6" type="ORF">FH603_3514</name>
</gene>
<protein>
    <submittedName>
        <fullName evidence="6">DNA-binding transcriptional LysR family regulator</fullName>
    </submittedName>
</protein>
<feature type="domain" description="HTH lysR-type" evidence="5">
    <location>
        <begin position="1"/>
        <end position="62"/>
    </location>
</feature>
<dbReference type="Pfam" id="PF03466">
    <property type="entry name" value="LysR_substrate"/>
    <property type="match status" value="1"/>
</dbReference>
<dbReference type="PANTHER" id="PTHR30346:SF0">
    <property type="entry name" value="HCA OPERON TRANSCRIPTIONAL ACTIVATOR HCAR"/>
    <property type="match status" value="1"/>
</dbReference>
<dbReference type="EMBL" id="VFIA01000021">
    <property type="protein sequence ID" value="MBC3792998.1"/>
    <property type="molecule type" value="Genomic_DNA"/>
</dbReference>